<dbReference type="PANTHER" id="PTHR24276:SF98">
    <property type="entry name" value="FI18310P1-RELATED"/>
    <property type="match status" value="1"/>
</dbReference>
<evidence type="ECO:0000256" key="7">
    <source>
        <dbReference type="RuleBase" id="RU363034"/>
    </source>
</evidence>
<dbReference type="InterPro" id="IPR001254">
    <property type="entry name" value="Trypsin_dom"/>
</dbReference>
<keyword evidence="3 7" id="KW-0645">Protease</keyword>
<keyword evidence="11" id="KW-1185">Reference proteome</keyword>
<feature type="non-terminal residue" evidence="10">
    <location>
        <position position="277"/>
    </location>
</feature>
<evidence type="ECO:0000256" key="6">
    <source>
        <dbReference type="ARBA" id="ARBA00023157"/>
    </source>
</evidence>
<dbReference type="SMART" id="SM00020">
    <property type="entry name" value="Tryp_SPc"/>
    <property type="match status" value="1"/>
</dbReference>
<evidence type="ECO:0000256" key="8">
    <source>
        <dbReference type="SAM" id="SignalP"/>
    </source>
</evidence>
<dbReference type="AlphaFoldDB" id="A0AAV8YRV3"/>
<protein>
    <recommendedName>
        <fullName evidence="9">Peptidase S1 domain-containing protein</fullName>
    </recommendedName>
</protein>
<dbReference type="EMBL" id="JAPWTK010000050">
    <property type="protein sequence ID" value="KAJ8954189.1"/>
    <property type="molecule type" value="Genomic_DNA"/>
</dbReference>
<dbReference type="GO" id="GO:0006508">
    <property type="term" value="P:proteolysis"/>
    <property type="evidence" value="ECO:0007669"/>
    <property type="project" value="UniProtKB-KW"/>
</dbReference>
<keyword evidence="8" id="KW-0732">Signal</keyword>
<dbReference type="FunFam" id="2.40.10.10:FF:000036">
    <property type="entry name" value="Trypsin beta"/>
    <property type="match status" value="1"/>
</dbReference>
<dbReference type="Gene3D" id="2.40.10.10">
    <property type="entry name" value="Trypsin-like serine proteases"/>
    <property type="match status" value="1"/>
</dbReference>
<dbReference type="Pfam" id="PF00089">
    <property type="entry name" value="Trypsin"/>
    <property type="match status" value="1"/>
</dbReference>
<evidence type="ECO:0000313" key="11">
    <source>
        <dbReference type="Proteomes" id="UP001162162"/>
    </source>
</evidence>
<dbReference type="PROSITE" id="PS00135">
    <property type="entry name" value="TRYPSIN_SER"/>
    <property type="match status" value="1"/>
</dbReference>
<keyword evidence="5 7" id="KW-0720">Serine protease</keyword>
<dbReference type="GO" id="GO:0005576">
    <property type="term" value="C:extracellular region"/>
    <property type="evidence" value="ECO:0007669"/>
    <property type="project" value="UniProtKB-SubCell"/>
</dbReference>
<evidence type="ECO:0000256" key="1">
    <source>
        <dbReference type="ARBA" id="ARBA00004239"/>
    </source>
</evidence>
<sequence>MKLYVFVCLLVLPSCCLLSEINNDSSKNYISSADFEFPKNRHPEATGRIIGGEEVEAHSYPFVVALLMIYGSEQYFCGGTLLYPGWVLTAAHCVDQIPDSTYVILGAHDVGAESEKGRIVIGASGYKVHEDWDNATLQNDVALIKLPYNPPSIYQKGNSSYADEIGTIVGWGQTEVTTTISNVLMKVNSKILSNEACSAIDPFQDIIVSSHLCASGDGPIGSCNGDSGGPIMADGVQVGIVSFGYKPCTAGKPSVFTRITDFEDWIEKHVRGSSNSL</sequence>
<accession>A0AAV8YRV3</accession>
<evidence type="ECO:0000256" key="2">
    <source>
        <dbReference type="ARBA" id="ARBA00007664"/>
    </source>
</evidence>
<dbReference type="FunFam" id="2.40.10.10:FF:000068">
    <property type="entry name" value="transmembrane protease serine 2"/>
    <property type="match status" value="1"/>
</dbReference>
<dbReference type="PROSITE" id="PS00134">
    <property type="entry name" value="TRYPSIN_HIS"/>
    <property type="match status" value="1"/>
</dbReference>
<name>A0AAV8YRV3_9CUCU</name>
<comment type="similarity">
    <text evidence="2">Belongs to the peptidase S1 family.</text>
</comment>
<evidence type="ECO:0000256" key="5">
    <source>
        <dbReference type="ARBA" id="ARBA00022825"/>
    </source>
</evidence>
<organism evidence="10 11">
    <name type="scientific">Aromia moschata</name>
    <dbReference type="NCBI Taxonomy" id="1265417"/>
    <lineage>
        <taxon>Eukaryota</taxon>
        <taxon>Metazoa</taxon>
        <taxon>Ecdysozoa</taxon>
        <taxon>Arthropoda</taxon>
        <taxon>Hexapoda</taxon>
        <taxon>Insecta</taxon>
        <taxon>Pterygota</taxon>
        <taxon>Neoptera</taxon>
        <taxon>Endopterygota</taxon>
        <taxon>Coleoptera</taxon>
        <taxon>Polyphaga</taxon>
        <taxon>Cucujiformia</taxon>
        <taxon>Chrysomeloidea</taxon>
        <taxon>Cerambycidae</taxon>
        <taxon>Cerambycinae</taxon>
        <taxon>Callichromatini</taxon>
        <taxon>Aromia</taxon>
    </lineage>
</organism>
<dbReference type="InterPro" id="IPR043504">
    <property type="entry name" value="Peptidase_S1_PA_chymotrypsin"/>
</dbReference>
<keyword evidence="6" id="KW-1015">Disulfide bond</keyword>
<feature type="signal peptide" evidence="8">
    <location>
        <begin position="1"/>
        <end position="18"/>
    </location>
</feature>
<proteinExistence type="inferred from homology"/>
<dbReference type="SUPFAM" id="SSF50494">
    <property type="entry name" value="Trypsin-like serine proteases"/>
    <property type="match status" value="1"/>
</dbReference>
<keyword evidence="4 7" id="KW-0378">Hydrolase</keyword>
<dbReference type="InterPro" id="IPR009003">
    <property type="entry name" value="Peptidase_S1_PA"/>
</dbReference>
<feature type="chain" id="PRO_5043429199" description="Peptidase S1 domain-containing protein" evidence="8">
    <location>
        <begin position="19"/>
        <end position="277"/>
    </location>
</feature>
<dbReference type="InterPro" id="IPR001314">
    <property type="entry name" value="Peptidase_S1A"/>
</dbReference>
<dbReference type="PROSITE" id="PS50240">
    <property type="entry name" value="TRYPSIN_DOM"/>
    <property type="match status" value="1"/>
</dbReference>
<evidence type="ECO:0000256" key="3">
    <source>
        <dbReference type="ARBA" id="ARBA00022670"/>
    </source>
</evidence>
<evidence type="ECO:0000259" key="9">
    <source>
        <dbReference type="PROSITE" id="PS50240"/>
    </source>
</evidence>
<evidence type="ECO:0000256" key="4">
    <source>
        <dbReference type="ARBA" id="ARBA00022801"/>
    </source>
</evidence>
<dbReference type="CDD" id="cd00190">
    <property type="entry name" value="Tryp_SPc"/>
    <property type="match status" value="1"/>
</dbReference>
<dbReference type="PANTHER" id="PTHR24276">
    <property type="entry name" value="POLYSERASE-RELATED"/>
    <property type="match status" value="1"/>
</dbReference>
<dbReference type="PRINTS" id="PR00722">
    <property type="entry name" value="CHYMOTRYPSIN"/>
</dbReference>
<dbReference type="InterPro" id="IPR033116">
    <property type="entry name" value="TRYPSIN_SER"/>
</dbReference>
<dbReference type="Proteomes" id="UP001162162">
    <property type="component" value="Unassembled WGS sequence"/>
</dbReference>
<reference evidence="10" key="1">
    <citation type="journal article" date="2023" name="Insect Mol. Biol.">
        <title>Genome sequencing provides insights into the evolution of gene families encoding plant cell wall-degrading enzymes in longhorned beetles.</title>
        <authorList>
            <person name="Shin N.R."/>
            <person name="Okamura Y."/>
            <person name="Kirsch R."/>
            <person name="Pauchet Y."/>
        </authorList>
    </citation>
    <scope>NUCLEOTIDE SEQUENCE</scope>
    <source>
        <strain evidence="10">AMC_N1</strain>
    </source>
</reference>
<gene>
    <name evidence="10" type="ORF">NQ318_005784</name>
</gene>
<dbReference type="InterPro" id="IPR050430">
    <property type="entry name" value="Peptidase_S1"/>
</dbReference>
<dbReference type="InterPro" id="IPR018114">
    <property type="entry name" value="TRYPSIN_HIS"/>
</dbReference>
<comment type="caution">
    <text evidence="10">The sequence shown here is derived from an EMBL/GenBank/DDBJ whole genome shotgun (WGS) entry which is preliminary data.</text>
</comment>
<feature type="domain" description="Peptidase S1" evidence="9">
    <location>
        <begin position="49"/>
        <end position="271"/>
    </location>
</feature>
<dbReference type="GO" id="GO:0004252">
    <property type="term" value="F:serine-type endopeptidase activity"/>
    <property type="evidence" value="ECO:0007669"/>
    <property type="project" value="InterPro"/>
</dbReference>
<comment type="subcellular location">
    <subcellularLocation>
        <location evidence="1">Secreted</location>
        <location evidence="1">Extracellular space</location>
    </subcellularLocation>
</comment>
<evidence type="ECO:0000313" key="10">
    <source>
        <dbReference type="EMBL" id="KAJ8954189.1"/>
    </source>
</evidence>